<dbReference type="AlphaFoldDB" id="A0A1M3T0W8"/>
<protein>
    <submittedName>
        <fullName evidence="1">Uncharacterized protein</fullName>
    </submittedName>
</protein>
<dbReference type="Proteomes" id="UP000184063">
    <property type="component" value="Unassembled WGS sequence"/>
</dbReference>
<dbReference type="EMBL" id="KV878255">
    <property type="protein sequence ID" value="OJZ80414.1"/>
    <property type="molecule type" value="Genomic_DNA"/>
</dbReference>
<evidence type="ECO:0000313" key="1">
    <source>
        <dbReference type="EMBL" id="OJZ80414.1"/>
    </source>
</evidence>
<reference evidence="2" key="1">
    <citation type="journal article" date="2017" name="Genome Biol.">
        <title>Comparative genomics reveals high biological diversity and specific adaptations in the industrially and medically important fungal genus Aspergillus.</title>
        <authorList>
            <person name="de Vries R.P."/>
            <person name="Riley R."/>
            <person name="Wiebenga A."/>
            <person name="Aguilar-Osorio G."/>
            <person name="Amillis S."/>
            <person name="Uchima C.A."/>
            <person name="Anderluh G."/>
            <person name="Asadollahi M."/>
            <person name="Askin M."/>
            <person name="Barry K."/>
            <person name="Battaglia E."/>
            <person name="Bayram O."/>
            <person name="Benocci T."/>
            <person name="Braus-Stromeyer S.A."/>
            <person name="Caldana C."/>
            <person name="Canovas D."/>
            <person name="Cerqueira G.C."/>
            <person name="Chen F."/>
            <person name="Chen W."/>
            <person name="Choi C."/>
            <person name="Clum A."/>
            <person name="Dos Santos R.A."/>
            <person name="Damasio A.R."/>
            <person name="Diallinas G."/>
            <person name="Emri T."/>
            <person name="Fekete E."/>
            <person name="Flipphi M."/>
            <person name="Freyberg S."/>
            <person name="Gallo A."/>
            <person name="Gournas C."/>
            <person name="Habgood R."/>
            <person name="Hainaut M."/>
            <person name="Harispe M.L."/>
            <person name="Henrissat B."/>
            <person name="Hilden K.S."/>
            <person name="Hope R."/>
            <person name="Hossain A."/>
            <person name="Karabika E."/>
            <person name="Karaffa L."/>
            <person name="Karanyi Z."/>
            <person name="Krasevec N."/>
            <person name="Kuo A."/>
            <person name="Kusch H."/>
            <person name="LaButti K."/>
            <person name="Lagendijk E.L."/>
            <person name="Lapidus A."/>
            <person name="Levasseur A."/>
            <person name="Lindquist E."/>
            <person name="Lipzen A."/>
            <person name="Logrieco A.F."/>
            <person name="MacCabe A."/>
            <person name="Maekelae M.R."/>
            <person name="Malavazi I."/>
            <person name="Melin P."/>
            <person name="Meyer V."/>
            <person name="Mielnichuk N."/>
            <person name="Miskei M."/>
            <person name="Molnar A.P."/>
            <person name="Mule G."/>
            <person name="Ngan C.Y."/>
            <person name="Orejas M."/>
            <person name="Orosz E."/>
            <person name="Ouedraogo J.P."/>
            <person name="Overkamp K.M."/>
            <person name="Park H.-S."/>
            <person name="Perrone G."/>
            <person name="Piumi F."/>
            <person name="Punt P.J."/>
            <person name="Ram A.F."/>
            <person name="Ramon A."/>
            <person name="Rauscher S."/>
            <person name="Record E."/>
            <person name="Riano-Pachon D.M."/>
            <person name="Robert V."/>
            <person name="Roehrig J."/>
            <person name="Ruller R."/>
            <person name="Salamov A."/>
            <person name="Salih N.S."/>
            <person name="Samson R.A."/>
            <person name="Sandor E."/>
            <person name="Sanguinetti M."/>
            <person name="Schuetze T."/>
            <person name="Sepcic K."/>
            <person name="Shelest E."/>
            <person name="Sherlock G."/>
            <person name="Sophianopoulou V."/>
            <person name="Squina F.M."/>
            <person name="Sun H."/>
            <person name="Susca A."/>
            <person name="Todd R.B."/>
            <person name="Tsang A."/>
            <person name="Unkles S.E."/>
            <person name="van de Wiele N."/>
            <person name="van Rossen-Uffink D."/>
            <person name="Oliveira J.V."/>
            <person name="Vesth T.C."/>
            <person name="Visser J."/>
            <person name="Yu J.-H."/>
            <person name="Zhou M."/>
            <person name="Andersen M.R."/>
            <person name="Archer D.B."/>
            <person name="Baker S.E."/>
            <person name="Benoit I."/>
            <person name="Brakhage A.A."/>
            <person name="Braus G.H."/>
            <person name="Fischer R."/>
            <person name="Frisvad J.C."/>
            <person name="Goldman G.H."/>
            <person name="Houbraken J."/>
            <person name="Oakley B."/>
            <person name="Pocsi I."/>
            <person name="Scazzocchio C."/>
            <person name="Seiboth B."/>
            <person name="vanKuyk P.A."/>
            <person name="Wortman J."/>
            <person name="Dyer P.S."/>
            <person name="Grigoriev I.V."/>
        </authorList>
    </citation>
    <scope>NUCLEOTIDE SEQUENCE [LARGE SCALE GENOMIC DNA]</scope>
    <source>
        <strain evidence="2">CBS 106.47</strain>
    </source>
</reference>
<accession>A0A1M3T0W8</accession>
<gene>
    <name evidence="1" type="ORF">ASPFODRAFT_457779</name>
</gene>
<organism evidence="1 2">
    <name type="scientific">Aspergillus luchuensis (strain CBS 106.47)</name>
    <dbReference type="NCBI Taxonomy" id="1137211"/>
    <lineage>
        <taxon>Eukaryota</taxon>
        <taxon>Fungi</taxon>
        <taxon>Dikarya</taxon>
        <taxon>Ascomycota</taxon>
        <taxon>Pezizomycotina</taxon>
        <taxon>Eurotiomycetes</taxon>
        <taxon>Eurotiomycetidae</taxon>
        <taxon>Eurotiales</taxon>
        <taxon>Aspergillaceae</taxon>
        <taxon>Aspergillus</taxon>
        <taxon>Aspergillus subgen. Circumdati</taxon>
    </lineage>
</organism>
<sequence>MQDCPCGRVISPPLVDRCCLYLLGSRRPRSSPFQETVPGVQLDARLGNPNAHRRNTVLCPLVLTTGLRA</sequence>
<proteinExistence type="predicted"/>
<dbReference type="VEuPathDB" id="FungiDB:ASPFODRAFT_457779"/>
<name>A0A1M3T0W8_ASPLC</name>
<evidence type="ECO:0000313" key="2">
    <source>
        <dbReference type="Proteomes" id="UP000184063"/>
    </source>
</evidence>